<dbReference type="AlphaFoldDB" id="A0A2K0A6E0"/>
<gene>
    <name evidence="4" type="ORF">AL503_007245</name>
</gene>
<dbReference type="RefSeq" id="WP_037549697.1">
    <property type="nucleotide sequence ID" value="NZ_CAJCGD010000012.1"/>
</dbReference>
<comment type="similarity">
    <text evidence="1 2">Belongs to the zinc-containing alcohol dehydrogenase family. Quinone oxidoreductase subfamily.</text>
</comment>
<dbReference type="Proteomes" id="UP000053523">
    <property type="component" value="Unassembled WGS sequence"/>
</dbReference>
<dbReference type="SMART" id="SM00829">
    <property type="entry name" value="PKS_ER"/>
    <property type="match status" value="1"/>
</dbReference>
<dbReference type="EMBL" id="LORN02000015">
    <property type="protein sequence ID" value="PNN20595.1"/>
    <property type="molecule type" value="Genomic_DNA"/>
</dbReference>
<dbReference type="GO" id="GO:0008270">
    <property type="term" value="F:zinc ion binding"/>
    <property type="evidence" value="ECO:0007669"/>
    <property type="project" value="InterPro"/>
</dbReference>
<dbReference type="InterPro" id="IPR002364">
    <property type="entry name" value="Quin_OxRdtase/zeta-crystal_CS"/>
</dbReference>
<dbReference type="InterPro" id="IPR013154">
    <property type="entry name" value="ADH-like_N"/>
</dbReference>
<accession>A0A2K0A6E0</accession>
<keyword evidence="2" id="KW-0560">Oxidoreductase</keyword>
<dbReference type="CDD" id="cd08252">
    <property type="entry name" value="AL_MDR"/>
    <property type="match status" value="1"/>
</dbReference>
<dbReference type="InterPro" id="IPR036291">
    <property type="entry name" value="NAD(P)-bd_dom_sf"/>
</dbReference>
<protein>
    <recommendedName>
        <fullName evidence="2">Zinc-type alcohol dehydrogenase-like protein</fullName>
    </recommendedName>
</protein>
<evidence type="ECO:0000259" key="3">
    <source>
        <dbReference type="SMART" id="SM00829"/>
    </source>
</evidence>
<dbReference type="InterPro" id="IPR020843">
    <property type="entry name" value="ER"/>
</dbReference>
<dbReference type="Gene3D" id="3.40.50.720">
    <property type="entry name" value="NAD(P)-binding Rossmann-like Domain"/>
    <property type="match status" value="1"/>
</dbReference>
<feature type="domain" description="Enoyl reductase (ER)" evidence="3">
    <location>
        <begin position="16"/>
        <end position="333"/>
    </location>
</feature>
<sequence>MKAIGFEQPFKLSDGNLFKTYNLDIPEPKGHELLVKIQSISVNPVDTKQRLMNVSKIPRVLGFDAIGVIESVGSEVTMFNQGDVVYYSGSPDQNGSNAEYQLIDEKLVAKAPKNISAEQAVSLPLTGITAYETLFDVFGISRKRNENEGKTLLIINGAGGVGSIVTQIAKSYGLRVITTASRNETIEWTKKMGADIVLNHKESLINQFKTQGIELVDYVFCTFNTDMYYDDMIQLVKPRGHIATIVAFENDQDLNALKPKSLSFSHEFMFARPLNQTDDMIKHHEYLEDITNKVEQNIYQPTTTKVIEGLTTENIYQAHQILESNTMIGKLVINLN</sequence>
<dbReference type="Gene3D" id="3.90.180.10">
    <property type="entry name" value="Medium-chain alcohol dehydrogenases, catalytic domain"/>
    <property type="match status" value="1"/>
</dbReference>
<proteinExistence type="inferred from homology"/>
<keyword evidence="2" id="KW-0862">Zinc</keyword>
<dbReference type="Pfam" id="PF08240">
    <property type="entry name" value="ADH_N"/>
    <property type="match status" value="1"/>
</dbReference>
<keyword evidence="2" id="KW-0479">Metal-binding</keyword>
<dbReference type="InterPro" id="IPR011032">
    <property type="entry name" value="GroES-like_sf"/>
</dbReference>
<dbReference type="PANTHER" id="PTHR43482">
    <property type="entry name" value="PROTEIN AST1-RELATED"/>
    <property type="match status" value="1"/>
</dbReference>
<dbReference type="GO" id="GO:0016491">
    <property type="term" value="F:oxidoreductase activity"/>
    <property type="evidence" value="ECO:0007669"/>
    <property type="project" value="UniProtKB-KW"/>
</dbReference>
<comment type="caution">
    <text evidence="4">The sequence shown here is derived from an EMBL/GenBank/DDBJ whole genome shotgun (WGS) entry which is preliminary data.</text>
</comment>
<name>A0A2K0A6E0_STAHA</name>
<dbReference type="InterPro" id="IPR052585">
    <property type="entry name" value="Lipid_raft_assoc_Zn_ADH"/>
</dbReference>
<dbReference type="NCBIfam" id="TIGR02817">
    <property type="entry name" value="adh_fam_1"/>
    <property type="match status" value="1"/>
</dbReference>
<evidence type="ECO:0000256" key="1">
    <source>
        <dbReference type="ARBA" id="ARBA00010371"/>
    </source>
</evidence>
<dbReference type="SUPFAM" id="SSF51735">
    <property type="entry name" value="NAD(P)-binding Rossmann-fold domains"/>
    <property type="match status" value="1"/>
</dbReference>
<evidence type="ECO:0000313" key="4">
    <source>
        <dbReference type="EMBL" id="PNN20595.1"/>
    </source>
</evidence>
<dbReference type="Pfam" id="PF00107">
    <property type="entry name" value="ADH_zinc_N"/>
    <property type="match status" value="1"/>
</dbReference>
<organism evidence="4 5">
    <name type="scientific">Staphylococcus haemolyticus</name>
    <dbReference type="NCBI Taxonomy" id="1283"/>
    <lineage>
        <taxon>Bacteria</taxon>
        <taxon>Bacillati</taxon>
        <taxon>Bacillota</taxon>
        <taxon>Bacilli</taxon>
        <taxon>Bacillales</taxon>
        <taxon>Staphylococcaceae</taxon>
        <taxon>Staphylococcus</taxon>
    </lineage>
</organism>
<dbReference type="PANTHER" id="PTHR43482:SF1">
    <property type="entry name" value="PROTEIN AST1-RELATED"/>
    <property type="match status" value="1"/>
</dbReference>
<dbReference type="PROSITE" id="PS01162">
    <property type="entry name" value="QOR_ZETA_CRYSTAL"/>
    <property type="match status" value="1"/>
</dbReference>
<reference evidence="4 5" key="1">
    <citation type="submission" date="2017-12" db="EMBL/GenBank/DDBJ databases">
        <title>FDA dAtabase for Regulatory Grade micrObial Sequences (FDA-ARGOS): Supporting development and validation of Infectious Disease Dx tests.</title>
        <authorList>
            <person name="Hoffmann M."/>
            <person name="Allard M."/>
            <person name="Evans P."/>
            <person name="Brown E."/>
            <person name="Tallon L."/>
            <person name="Sadzewicz L."/>
            <person name="Sengamalay N."/>
            <person name="Ott S."/>
            <person name="Godinez A."/>
            <person name="Nagaraj S."/>
            <person name="Vavikolanu K."/>
            <person name="Aluvathingal J."/>
            <person name="Nadendla S."/>
            <person name="Sichtig H."/>
        </authorList>
    </citation>
    <scope>NUCLEOTIDE SEQUENCE [LARGE SCALE GENOMIC DNA]</scope>
    <source>
        <strain evidence="4 5">FDAARGOS_148</strain>
    </source>
</reference>
<dbReference type="InterPro" id="IPR014182">
    <property type="entry name" value="ADH_Zn_typ-1"/>
</dbReference>
<dbReference type="InterPro" id="IPR013149">
    <property type="entry name" value="ADH-like_C"/>
</dbReference>
<evidence type="ECO:0000256" key="2">
    <source>
        <dbReference type="RuleBase" id="RU364000"/>
    </source>
</evidence>
<evidence type="ECO:0000313" key="5">
    <source>
        <dbReference type="Proteomes" id="UP000053523"/>
    </source>
</evidence>
<dbReference type="SUPFAM" id="SSF50129">
    <property type="entry name" value="GroES-like"/>
    <property type="match status" value="1"/>
</dbReference>